<accession>A0A835GI55</accession>
<proteinExistence type="inferred from homology"/>
<evidence type="ECO:0000313" key="8">
    <source>
        <dbReference type="EMBL" id="KAF9415466.1"/>
    </source>
</evidence>
<dbReference type="Proteomes" id="UP000648187">
    <property type="component" value="Unassembled WGS sequence"/>
</dbReference>
<name>A0A835GI55_SPOEX</name>
<feature type="transmembrane region" description="Helical" evidence="7">
    <location>
        <begin position="728"/>
        <end position="748"/>
    </location>
</feature>
<feature type="transmembrane region" description="Helical" evidence="7">
    <location>
        <begin position="469"/>
        <end position="494"/>
    </location>
</feature>
<feature type="transmembrane region" description="Helical" evidence="7">
    <location>
        <begin position="1291"/>
        <end position="1313"/>
    </location>
</feature>
<feature type="transmembrane region" description="Helical" evidence="7">
    <location>
        <begin position="54"/>
        <end position="71"/>
    </location>
</feature>
<feature type="transmembrane region" description="Helical" evidence="7">
    <location>
        <begin position="91"/>
        <end position="108"/>
    </location>
</feature>
<keyword evidence="9" id="KW-1185">Reference proteome</keyword>
<keyword evidence="4 7" id="KW-1133">Transmembrane helix</keyword>
<feature type="transmembrane region" description="Helical" evidence="7">
    <location>
        <begin position="28"/>
        <end position="48"/>
    </location>
</feature>
<feature type="transmembrane region" description="Helical" evidence="7">
    <location>
        <begin position="371"/>
        <end position="390"/>
    </location>
</feature>
<sequence>MQQSPFENIFNIIGGITEGNEKPMKHGFYNAFALFILAICCVAVYVLFLILEPFFKPLFWALLVGSLLHPFKYKLSKKLKSWFEDLEKTNTSVVVGLMVIPMNVVNYASDTVGQQFIDHYKTIIGLLSAIFVFPWLYNAVPRSLVCLFWQFSSFISFSTTLLISVCSSYITLTIFLAYIISVYILWTPQRATIFRITSHMLWLVISSFIASLTGSLQVYTFVFLQAICITGFALQVLDVHKKLLEKDPEASLILAFFKTISNNEDEEKKVEDKPEEVSIESSEQESTPEKDSPSPVTPEGLVKRGSWASNEPIQSSPRHPKILFKTRTLSALPLSNSKIKCDTRFLNAFKQRSLDENYIKNNFDNDEETALYFKLLFFGCLCMLVWKHIWLLPVTLFFLAIHVMKRLLDYFGVWLFFENHYNNVMGKIKGWWKLRQSALLPAHVRGLGKMASVCNASFRDMGYSSVDTVSTCIVIVGLILFLTVASVFIFIQIYSEAIVVVQLSGSLLNSTYVQNSELHAYLPEGWEEKLDSLIDNAYTYGREGISTAVKSILKEGDPEKISRVEQQILELWDRVYQSWVSGHFASTVGPQVDGAAIQDSWDNLVNDVSNAPGMFDYSGIVAWVQANVGTLSAIATSIWAPLASNVSLLAGSVGAFTSLLLCGGSALINMFINLVVFFTTLFYLLASSNALYKPVEVITQVQPNFGPRLGIALSVAINQVFRASFKMALFYGLWTWLVHNLFGAKVVYLPSEHVLVMAHGNIVLFAVLVQSALSIRINFTNCQDPEWACLNNLPNELVYNCGVGNDDYIIHLKDYYTDHITSLTVQNCRDLRVVLDCPILQRTSQLQRFKVKDCERLEFVSLSATSLLQTPPEVTIDNVKEVISLPRKIFKTPSTTTELKCLGTTTLKKIRVTNSKINSINTRAIYNVTGMKSIEFDNVTITDVRTQAIEAIMGPDSMFTITNSRIENIEFKGIVVQSTSASLTETTFNDIISGAVNITADSLRITGNTFKEIRANGLVLKSVNTDILQNDVIRLKTGALSSIKCLRKRSSNKQFNFAQNRIQNIEPHSTTFDFSSCKTAGTSVTFTSNKMDCKCRNIAFLNTISELNNMILDNTNNNTCLFAPCTLPVDVVKILQENDMCHLILDPQVMCLMYTDKHNNNEVTTDEDVTEPAPTFYLIRQANSPNGDASAAMTAVNKDDLLKDTHLNMTNRTAIKVVFDSSKDFVETLRSTSSSRKRPVDETKSPPEEYVNRCVGAQCRNNVAYDRQKALDFYKYVYGHQGKMKLRKRRLLAAVLGAAPFLGPYLAGIPAALDVWLQGRPMAALLLPIAQAAPIAFLDAAVYAEIKDGGHPYVTGLAIAGGIFYLGPEGAILGPLLLCCLMVVLNLSSTFLRDTPSEERAALHSRVSNFCMN</sequence>
<comment type="caution">
    <text evidence="8">The sequence shown here is derived from an EMBL/GenBank/DDBJ whole genome shotgun (WGS) entry which is preliminary data.</text>
</comment>
<dbReference type="PANTHER" id="PTHR21716">
    <property type="entry name" value="TRANSMEMBRANE PROTEIN"/>
    <property type="match status" value="1"/>
</dbReference>
<evidence type="ECO:0000256" key="6">
    <source>
        <dbReference type="SAM" id="MobiDB-lite"/>
    </source>
</evidence>
<dbReference type="EMBL" id="JACKWZ010000110">
    <property type="protein sequence ID" value="KAF9415466.1"/>
    <property type="molecule type" value="Genomic_DNA"/>
</dbReference>
<keyword evidence="3 7" id="KW-0812">Transmembrane</keyword>
<evidence type="ECO:0000256" key="3">
    <source>
        <dbReference type="ARBA" id="ARBA00022692"/>
    </source>
</evidence>
<comment type="similarity">
    <text evidence="2">Belongs to the autoinducer-2 exporter (AI-2E) (TC 2.A.86) family.</text>
</comment>
<keyword evidence="5 7" id="KW-0472">Membrane</keyword>
<evidence type="ECO:0000256" key="7">
    <source>
        <dbReference type="SAM" id="Phobius"/>
    </source>
</evidence>
<feature type="transmembrane region" description="Helical" evidence="7">
    <location>
        <begin position="667"/>
        <end position="685"/>
    </location>
</feature>
<evidence type="ECO:0000256" key="2">
    <source>
        <dbReference type="ARBA" id="ARBA00009773"/>
    </source>
</evidence>
<evidence type="ECO:0000256" key="4">
    <source>
        <dbReference type="ARBA" id="ARBA00022989"/>
    </source>
</evidence>
<feature type="transmembrane region" description="Helical" evidence="7">
    <location>
        <begin position="120"/>
        <end position="137"/>
    </location>
</feature>
<feature type="transmembrane region" description="Helical" evidence="7">
    <location>
        <begin position="1325"/>
        <end position="1343"/>
    </location>
</feature>
<feature type="transmembrane region" description="Helical" evidence="7">
    <location>
        <begin position="1350"/>
        <end position="1366"/>
    </location>
</feature>
<dbReference type="InterPro" id="IPR002549">
    <property type="entry name" value="AI-2E-like"/>
</dbReference>
<feature type="transmembrane region" description="Helical" evidence="7">
    <location>
        <begin position="754"/>
        <end position="773"/>
    </location>
</feature>
<evidence type="ECO:0000313" key="9">
    <source>
        <dbReference type="Proteomes" id="UP000648187"/>
    </source>
</evidence>
<feature type="transmembrane region" description="Helical" evidence="7">
    <location>
        <begin position="1372"/>
        <end position="1392"/>
    </location>
</feature>
<comment type="subcellular location">
    <subcellularLocation>
        <location evidence="1">Membrane</location>
        <topology evidence="1">Multi-pass membrane protein</topology>
    </subcellularLocation>
</comment>
<reference evidence="8" key="1">
    <citation type="submission" date="2020-08" db="EMBL/GenBank/DDBJ databases">
        <title>Spodoptera exigua strain:BAW_Kor-Di-RS1 Genome sequencing and assembly.</title>
        <authorList>
            <person name="Kim J."/>
            <person name="Nam H.Y."/>
            <person name="Kwon M."/>
            <person name="Choi J.H."/>
            <person name="Cho S.R."/>
            <person name="Kim G.-H."/>
        </authorList>
    </citation>
    <scope>NUCLEOTIDE SEQUENCE</scope>
    <source>
        <strain evidence="8">BAW_Kor-Di-RS1</strain>
        <tissue evidence="8">Whole-body</tissue>
    </source>
</reference>
<feature type="compositionally biased region" description="Basic and acidic residues" evidence="6">
    <location>
        <begin position="267"/>
        <end position="276"/>
    </location>
</feature>
<evidence type="ECO:0000256" key="1">
    <source>
        <dbReference type="ARBA" id="ARBA00004141"/>
    </source>
</evidence>
<organism evidence="8 9">
    <name type="scientific">Spodoptera exigua</name>
    <name type="common">Beet armyworm</name>
    <name type="synonym">Noctua fulgens</name>
    <dbReference type="NCBI Taxonomy" id="7107"/>
    <lineage>
        <taxon>Eukaryota</taxon>
        <taxon>Metazoa</taxon>
        <taxon>Ecdysozoa</taxon>
        <taxon>Arthropoda</taxon>
        <taxon>Hexapoda</taxon>
        <taxon>Insecta</taxon>
        <taxon>Pterygota</taxon>
        <taxon>Neoptera</taxon>
        <taxon>Endopterygota</taxon>
        <taxon>Lepidoptera</taxon>
        <taxon>Glossata</taxon>
        <taxon>Ditrysia</taxon>
        <taxon>Noctuoidea</taxon>
        <taxon>Noctuidae</taxon>
        <taxon>Amphipyrinae</taxon>
        <taxon>Spodoptera</taxon>
    </lineage>
</organism>
<evidence type="ECO:0000256" key="5">
    <source>
        <dbReference type="ARBA" id="ARBA00023136"/>
    </source>
</evidence>
<dbReference type="SUPFAM" id="SSF51126">
    <property type="entry name" value="Pectin lyase-like"/>
    <property type="match status" value="1"/>
</dbReference>
<dbReference type="PANTHER" id="PTHR21716:SF4">
    <property type="entry name" value="TRANSMEMBRANE PROTEIN 245"/>
    <property type="match status" value="1"/>
</dbReference>
<dbReference type="GO" id="GO:0016020">
    <property type="term" value="C:membrane"/>
    <property type="evidence" value="ECO:0007669"/>
    <property type="project" value="UniProtKB-SubCell"/>
</dbReference>
<dbReference type="InterPro" id="IPR011050">
    <property type="entry name" value="Pectin_lyase_fold/virulence"/>
</dbReference>
<evidence type="ECO:0008006" key="10">
    <source>
        <dbReference type="Google" id="ProtNLM"/>
    </source>
</evidence>
<feature type="transmembrane region" description="Helical" evidence="7">
    <location>
        <begin position="169"/>
        <end position="186"/>
    </location>
</feature>
<protein>
    <recommendedName>
        <fullName evidence="10">Transmembrane protein 245</fullName>
    </recommendedName>
</protein>
<gene>
    <name evidence="8" type="ORF">HW555_006888</name>
</gene>
<feature type="region of interest" description="Disordered" evidence="6">
    <location>
        <begin position="267"/>
        <end position="303"/>
    </location>
</feature>